<dbReference type="Pfam" id="PF00018">
    <property type="entry name" value="SH3_1"/>
    <property type="match status" value="1"/>
</dbReference>
<dbReference type="InterPro" id="IPR036028">
    <property type="entry name" value="SH3-like_dom_sf"/>
</dbReference>
<evidence type="ECO:0000256" key="1">
    <source>
        <dbReference type="ARBA" id="ARBA00022443"/>
    </source>
</evidence>
<dbReference type="Proteomes" id="UP000053611">
    <property type="component" value="Unassembled WGS sequence"/>
</dbReference>
<gene>
    <name evidence="5" type="ORF">CC85DRAFT_289398</name>
</gene>
<feature type="region of interest" description="Disordered" evidence="3">
    <location>
        <begin position="24"/>
        <end position="81"/>
    </location>
</feature>
<evidence type="ECO:0000313" key="5">
    <source>
        <dbReference type="EMBL" id="KLT38583.1"/>
    </source>
</evidence>
<name>A0A0J0XBY4_9TREE</name>
<feature type="compositionally biased region" description="Low complexity" evidence="3">
    <location>
        <begin position="53"/>
        <end position="81"/>
    </location>
</feature>
<evidence type="ECO:0000259" key="4">
    <source>
        <dbReference type="PROSITE" id="PS50002"/>
    </source>
</evidence>
<organism evidence="5 6">
    <name type="scientific">Cutaneotrichosporon oleaginosum</name>
    <dbReference type="NCBI Taxonomy" id="879819"/>
    <lineage>
        <taxon>Eukaryota</taxon>
        <taxon>Fungi</taxon>
        <taxon>Dikarya</taxon>
        <taxon>Basidiomycota</taxon>
        <taxon>Agaricomycotina</taxon>
        <taxon>Tremellomycetes</taxon>
        <taxon>Trichosporonales</taxon>
        <taxon>Trichosporonaceae</taxon>
        <taxon>Cutaneotrichosporon</taxon>
    </lineage>
</organism>
<dbReference type="EMBL" id="KQ087296">
    <property type="protein sequence ID" value="KLT38583.1"/>
    <property type="molecule type" value="Genomic_DNA"/>
</dbReference>
<evidence type="ECO:0000313" key="6">
    <source>
        <dbReference type="Proteomes" id="UP000053611"/>
    </source>
</evidence>
<keyword evidence="6" id="KW-1185">Reference proteome</keyword>
<dbReference type="InterPro" id="IPR001452">
    <property type="entry name" value="SH3_domain"/>
</dbReference>
<dbReference type="Gene3D" id="2.30.30.40">
    <property type="entry name" value="SH3 Domains"/>
    <property type="match status" value="1"/>
</dbReference>
<evidence type="ECO:0000256" key="3">
    <source>
        <dbReference type="SAM" id="MobiDB-lite"/>
    </source>
</evidence>
<feature type="domain" description="SH3" evidence="4">
    <location>
        <begin position="152"/>
        <end position="218"/>
    </location>
</feature>
<evidence type="ECO:0000256" key="2">
    <source>
        <dbReference type="PROSITE-ProRule" id="PRU00192"/>
    </source>
</evidence>
<reference evidence="5 6" key="1">
    <citation type="submission" date="2015-03" db="EMBL/GenBank/DDBJ databases">
        <title>Genomics and transcriptomics of the oil-accumulating basidiomycete yeast T. oleaginosus allow insights into substrate utilization and the diverse evolutionary trajectories of mating systems in fungi.</title>
        <authorList>
            <consortium name="DOE Joint Genome Institute"/>
            <person name="Kourist R."/>
            <person name="Kracht O."/>
            <person name="Bracharz F."/>
            <person name="Lipzen A."/>
            <person name="Nolan M."/>
            <person name="Ohm R."/>
            <person name="Grigoriev I."/>
            <person name="Sun S."/>
            <person name="Heitman J."/>
            <person name="Bruck T."/>
            <person name="Nowrousian M."/>
        </authorList>
    </citation>
    <scope>NUCLEOTIDE SEQUENCE [LARGE SCALE GENOMIC DNA]</scope>
    <source>
        <strain evidence="5 6">IBC0246</strain>
    </source>
</reference>
<dbReference type="RefSeq" id="XP_018275074.1">
    <property type="nucleotide sequence ID" value="XM_018424622.1"/>
</dbReference>
<protein>
    <recommendedName>
        <fullName evidence="4">SH3 domain-containing protein</fullName>
    </recommendedName>
</protein>
<proteinExistence type="predicted"/>
<dbReference type="SMART" id="SM00326">
    <property type="entry name" value="SH3"/>
    <property type="match status" value="1"/>
</dbReference>
<keyword evidence="1 2" id="KW-0728">SH3 domain</keyword>
<dbReference type="PRINTS" id="PR00452">
    <property type="entry name" value="SH3DOMAIN"/>
</dbReference>
<dbReference type="AlphaFoldDB" id="A0A0J0XBY4"/>
<dbReference type="CDD" id="cd00174">
    <property type="entry name" value="SH3"/>
    <property type="match status" value="1"/>
</dbReference>
<dbReference type="GeneID" id="28985225"/>
<dbReference type="SUPFAM" id="SSF50044">
    <property type="entry name" value="SH3-domain"/>
    <property type="match status" value="1"/>
</dbReference>
<dbReference type="PROSITE" id="PS50002">
    <property type="entry name" value="SH3"/>
    <property type="match status" value="1"/>
</dbReference>
<dbReference type="OrthoDB" id="5983572at2759"/>
<accession>A0A0J0XBY4</accession>
<sequence>MVGFLIPIPSKVVDNVYNGGSNFVKSYKKEPLPTDLSATPGGDDKAPPPAPAPRRSSASWGGRAAPAPARAGGPARASAPVRPAAGTNMETFGPQLLSHVLDSIKLLETVGQITPEAARTAAAALEGTADAGYAVPKPAPARGAARVPPAPPTEIRATALWDYGQGGDADDLAFKEGDTVVIDEEVNDEWLRGRTIPKGHSTPLPKSGLFPSNYIQRM</sequence>
<dbReference type="STRING" id="879819.A0A0J0XBY4"/>